<evidence type="ECO:0000256" key="10">
    <source>
        <dbReference type="ARBA" id="ARBA00047883"/>
    </source>
</evidence>
<keyword evidence="6" id="KW-0460">Magnesium</keyword>
<evidence type="ECO:0000256" key="2">
    <source>
        <dbReference type="ARBA" id="ARBA00005165"/>
    </source>
</evidence>
<comment type="catalytic activity">
    <reaction evidence="10">
        <text>2-[(2R,5Z)-2-carboxy-4-methylthiazol-5(2H)-ylidene]ethyl phosphate + 4-amino-2-methyl-5-(diphosphooxymethyl)pyrimidine + 2 H(+) = thiamine phosphate + CO2 + diphosphate</text>
        <dbReference type="Rhea" id="RHEA:47844"/>
        <dbReference type="ChEBI" id="CHEBI:15378"/>
        <dbReference type="ChEBI" id="CHEBI:16526"/>
        <dbReference type="ChEBI" id="CHEBI:33019"/>
        <dbReference type="ChEBI" id="CHEBI:37575"/>
        <dbReference type="ChEBI" id="CHEBI:57841"/>
        <dbReference type="ChEBI" id="CHEBI:62899"/>
        <dbReference type="EC" id="2.5.1.3"/>
    </reaction>
</comment>
<dbReference type="EC" id="2.5.1.3" evidence="3"/>
<keyword evidence="5" id="KW-0479">Metal-binding</keyword>
<dbReference type="UniPathway" id="UPA00060">
    <property type="reaction ID" value="UER00141"/>
</dbReference>
<reference evidence="13" key="1">
    <citation type="submission" date="2019-03" db="EMBL/GenBank/DDBJ databases">
        <authorList>
            <person name="Danneels B."/>
        </authorList>
    </citation>
    <scope>NUCLEOTIDE SEQUENCE</scope>
</reference>
<evidence type="ECO:0000256" key="5">
    <source>
        <dbReference type="ARBA" id="ARBA00022723"/>
    </source>
</evidence>
<evidence type="ECO:0000313" key="15">
    <source>
        <dbReference type="EMBL" id="VFR76746.1"/>
    </source>
</evidence>
<dbReference type="EMBL" id="CAADHY010000008">
    <property type="protein sequence ID" value="VFR17177.1"/>
    <property type="molecule type" value="Genomic_DNA"/>
</dbReference>
<evidence type="ECO:0000256" key="1">
    <source>
        <dbReference type="ARBA" id="ARBA00001946"/>
    </source>
</evidence>
<sequence length="229" mass="24021">MTDISHAAPSSPATPATRLPRGLYGITPEWDDTDRLLAAIRAAARGGLRTLQLRRKTVSLPFKHQQAIAVRDVCRELGVVFILNDHWRLAQELGADGVHLGREDGDLALVRQSVGDSLLIGASCYDDIGRARELLDAGADYVAFGAVYPSPTKPQAVRAPLSLLGEARTLTDALPAPRPAVVAIGGITPDNAAAVAEAGADALALISGLFEAPDVEAAARACTALYTRA</sequence>
<keyword evidence="7" id="KW-0784">Thiamine biosynthesis</keyword>
<dbReference type="Gene3D" id="3.20.20.70">
    <property type="entry name" value="Aldolase class I"/>
    <property type="match status" value="1"/>
</dbReference>
<dbReference type="SUPFAM" id="SSF51391">
    <property type="entry name" value="Thiamin phosphate synthase"/>
    <property type="match status" value="1"/>
</dbReference>
<evidence type="ECO:0000256" key="11">
    <source>
        <dbReference type="SAM" id="MobiDB-lite"/>
    </source>
</evidence>
<evidence type="ECO:0000313" key="13">
    <source>
        <dbReference type="EMBL" id="VFR17177.1"/>
    </source>
</evidence>
<keyword evidence="4 13" id="KW-0808">Transferase</keyword>
<dbReference type="CDD" id="cd00564">
    <property type="entry name" value="TMP_TenI"/>
    <property type="match status" value="1"/>
</dbReference>
<dbReference type="HAMAP" id="MF_00097">
    <property type="entry name" value="TMP_synthase"/>
    <property type="match status" value="1"/>
</dbReference>
<evidence type="ECO:0000256" key="8">
    <source>
        <dbReference type="ARBA" id="ARBA00047334"/>
    </source>
</evidence>
<comment type="pathway">
    <text evidence="2">Cofactor biosynthesis; thiamine diphosphate biosynthesis; thiamine phosphate from 4-amino-2-methyl-5-diphosphomethylpyrimidine and 4-methyl-5-(2-phosphoethyl)-thiazole: step 1/1.</text>
</comment>
<dbReference type="InterPro" id="IPR022998">
    <property type="entry name" value="ThiamineP_synth_TenI"/>
</dbReference>
<comment type="cofactor">
    <cofactor evidence="1">
        <name>Mg(2+)</name>
        <dbReference type="ChEBI" id="CHEBI:18420"/>
    </cofactor>
</comment>
<proteinExistence type="inferred from homology"/>
<evidence type="ECO:0000259" key="12">
    <source>
        <dbReference type="Pfam" id="PF02581"/>
    </source>
</evidence>
<dbReference type="GO" id="GO:0004789">
    <property type="term" value="F:thiamine-phosphate diphosphorylase activity"/>
    <property type="evidence" value="ECO:0007669"/>
    <property type="project" value="UniProtKB-EC"/>
</dbReference>
<evidence type="ECO:0000256" key="9">
    <source>
        <dbReference type="ARBA" id="ARBA00047851"/>
    </source>
</evidence>
<dbReference type="GO" id="GO:0046872">
    <property type="term" value="F:metal ion binding"/>
    <property type="evidence" value="ECO:0007669"/>
    <property type="project" value="UniProtKB-KW"/>
</dbReference>
<dbReference type="Pfam" id="PF02581">
    <property type="entry name" value="TMP-TENI"/>
    <property type="match status" value="1"/>
</dbReference>
<dbReference type="NCBIfam" id="TIGR00693">
    <property type="entry name" value="thiE"/>
    <property type="match status" value="1"/>
</dbReference>
<dbReference type="AlphaFoldDB" id="A0A484NYC3"/>
<evidence type="ECO:0000256" key="6">
    <source>
        <dbReference type="ARBA" id="ARBA00022842"/>
    </source>
</evidence>
<evidence type="ECO:0000256" key="7">
    <source>
        <dbReference type="ARBA" id="ARBA00022977"/>
    </source>
</evidence>
<dbReference type="PANTHER" id="PTHR20857">
    <property type="entry name" value="THIAMINE-PHOSPHATE PYROPHOSPHORYLASE"/>
    <property type="match status" value="1"/>
</dbReference>
<dbReference type="PANTHER" id="PTHR20857:SF15">
    <property type="entry name" value="THIAMINE-PHOSPHATE SYNTHASE"/>
    <property type="match status" value="1"/>
</dbReference>
<organism evidence="13">
    <name type="scientific">plant metagenome</name>
    <dbReference type="NCBI Taxonomy" id="1297885"/>
    <lineage>
        <taxon>unclassified sequences</taxon>
        <taxon>metagenomes</taxon>
        <taxon>organismal metagenomes</taxon>
    </lineage>
</organism>
<dbReference type="EMBL" id="CAADID010000025">
    <property type="protein sequence ID" value="VFR76746.1"/>
    <property type="molecule type" value="Genomic_DNA"/>
</dbReference>
<protein>
    <recommendedName>
        <fullName evidence="3">thiamine phosphate synthase</fullName>
        <ecNumber evidence="3">2.5.1.3</ecNumber>
    </recommendedName>
</protein>
<evidence type="ECO:0000256" key="3">
    <source>
        <dbReference type="ARBA" id="ARBA00012830"/>
    </source>
</evidence>
<accession>A0A484NYC3</accession>
<name>A0A484NYC3_9ZZZZ</name>
<dbReference type="InterPro" id="IPR036206">
    <property type="entry name" value="ThiamineP_synth_sf"/>
</dbReference>
<evidence type="ECO:0000256" key="4">
    <source>
        <dbReference type="ARBA" id="ARBA00022679"/>
    </source>
</evidence>
<dbReference type="InterPro" id="IPR013785">
    <property type="entry name" value="Aldolase_TIM"/>
</dbReference>
<evidence type="ECO:0000313" key="14">
    <source>
        <dbReference type="EMBL" id="VFR44806.1"/>
    </source>
</evidence>
<dbReference type="EMBL" id="CAADIG010000018">
    <property type="protein sequence ID" value="VFR44806.1"/>
    <property type="molecule type" value="Genomic_DNA"/>
</dbReference>
<dbReference type="GO" id="GO:0009228">
    <property type="term" value="P:thiamine biosynthetic process"/>
    <property type="evidence" value="ECO:0007669"/>
    <property type="project" value="UniProtKB-KW"/>
</dbReference>
<dbReference type="GO" id="GO:0009229">
    <property type="term" value="P:thiamine diphosphate biosynthetic process"/>
    <property type="evidence" value="ECO:0007669"/>
    <property type="project" value="UniProtKB-UniPathway"/>
</dbReference>
<comment type="catalytic activity">
    <reaction evidence="9">
        <text>2-(2-carboxy-4-methylthiazol-5-yl)ethyl phosphate + 4-amino-2-methyl-5-(diphosphooxymethyl)pyrimidine + 2 H(+) = thiamine phosphate + CO2 + diphosphate</text>
        <dbReference type="Rhea" id="RHEA:47848"/>
        <dbReference type="ChEBI" id="CHEBI:15378"/>
        <dbReference type="ChEBI" id="CHEBI:16526"/>
        <dbReference type="ChEBI" id="CHEBI:33019"/>
        <dbReference type="ChEBI" id="CHEBI:37575"/>
        <dbReference type="ChEBI" id="CHEBI:57841"/>
        <dbReference type="ChEBI" id="CHEBI:62890"/>
        <dbReference type="EC" id="2.5.1.3"/>
    </reaction>
</comment>
<feature type="domain" description="Thiamine phosphate synthase/TenI" evidence="12">
    <location>
        <begin position="23"/>
        <end position="209"/>
    </location>
</feature>
<dbReference type="GO" id="GO:0005737">
    <property type="term" value="C:cytoplasm"/>
    <property type="evidence" value="ECO:0007669"/>
    <property type="project" value="TreeGrafter"/>
</dbReference>
<comment type="catalytic activity">
    <reaction evidence="8">
        <text>4-methyl-5-(2-phosphooxyethyl)-thiazole + 4-amino-2-methyl-5-(diphosphooxymethyl)pyrimidine + H(+) = thiamine phosphate + diphosphate</text>
        <dbReference type="Rhea" id="RHEA:22328"/>
        <dbReference type="ChEBI" id="CHEBI:15378"/>
        <dbReference type="ChEBI" id="CHEBI:33019"/>
        <dbReference type="ChEBI" id="CHEBI:37575"/>
        <dbReference type="ChEBI" id="CHEBI:57841"/>
        <dbReference type="ChEBI" id="CHEBI:58296"/>
        <dbReference type="EC" id="2.5.1.3"/>
    </reaction>
</comment>
<feature type="region of interest" description="Disordered" evidence="11">
    <location>
        <begin position="1"/>
        <end position="20"/>
    </location>
</feature>
<dbReference type="InterPro" id="IPR034291">
    <property type="entry name" value="TMP_synthase"/>
</dbReference>
<feature type="compositionally biased region" description="Low complexity" evidence="11">
    <location>
        <begin position="7"/>
        <end position="17"/>
    </location>
</feature>
<gene>
    <name evidence="13" type="ORF">AMP9_0692</name>
    <name evidence="14" type="ORF">ANT2_0642</name>
    <name evidence="15" type="ORF">ANT3_0643</name>
</gene>